<reference evidence="3" key="2">
    <citation type="submission" date="2022-10" db="EMBL/GenBank/DDBJ databases">
        <authorList>
            <person name="Aronson H.S."/>
        </authorList>
    </citation>
    <scope>NUCLEOTIDE SEQUENCE</scope>
    <source>
        <strain evidence="3">RS19-109</strain>
    </source>
</reference>
<evidence type="ECO:0000256" key="1">
    <source>
        <dbReference type="SAM" id="MobiDB-lite"/>
    </source>
</evidence>
<evidence type="ECO:0000313" key="4">
    <source>
        <dbReference type="Proteomes" id="UP001154240"/>
    </source>
</evidence>
<evidence type="ECO:0000259" key="2">
    <source>
        <dbReference type="Pfam" id="PF02579"/>
    </source>
</evidence>
<dbReference type="EMBL" id="JAPHEH010000001">
    <property type="protein sequence ID" value="MDG4474982.1"/>
    <property type="molecule type" value="Genomic_DNA"/>
</dbReference>
<organism evidence="3 4">
    <name type="scientific">Thiovibrio frasassiensis</name>
    <dbReference type="NCBI Taxonomy" id="2984131"/>
    <lineage>
        <taxon>Bacteria</taxon>
        <taxon>Pseudomonadati</taxon>
        <taxon>Thermodesulfobacteriota</taxon>
        <taxon>Desulfobulbia</taxon>
        <taxon>Desulfobulbales</taxon>
        <taxon>Thiovibrionaceae</taxon>
        <taxon>Thiovibrio</taxon>
    </lineage>
</organism>
<dbReference type="InterPro" id="IPR036105">
    <property type="entry name" value="DiNase_FeMo-co_biosyn_sf"/>
</dbReference>
<dbReference type="PANTHER" id="PTHR42983">
    <property type="entry name" value="DINITROGENASE IRON-MOLYBDENUM COFACTOR PROTEIN-RELATED"/>
    <property type="match status" value="1"/>
</dbReference>
<dbReference type="InterPro" id="IPR003731">
    <property type="entry name" value="Di-Nase_FeMo-co_biosynth"/>
</dbReference>
<dbReference type="AlphaFoldDB" id="A0A9X4RP85"/>
<dbReference type="InterPro" id="IPR033913">
    <property type="entry name" value="MTH1175_dom"/>
</dbReference>
<feature type="domain" description="Dinitrogenase iron-molybdenum cofactor biosynthesis" evidence="2">
    <location>
        <begin position="13"/>
        <end position="103"/>
    </location>
</feature>
<dbReference type="PANTHER" id="PTHR42983:SF1">
    <property type="entry name" value="IRON-MOLYBDENUM PROTEIN"/>
    <property type="match status" value="1"/>
</dbReference>
<sequence>MKIAVSATGKELSSAVDPQFGRAPYLLIIESDTGAIIEAIDNREANEAAQGAGIKAAGRIAEAGAKAILTGIVGPKAAAVCEKAGIDMINGIRGTVAEAIEKFPATGAVSRAQEGPGQRSVGKSVACATGKRRGQQGQGQGKKGCGCRARRGGA</sequence>
<dbReference type="SUPFAM" id="SSF53146">
    <property type="entry name" value="Nitrogenase accessory factor-like"/>
    <property type="match status" value="1"/>
</dbReference>
<gene>
    <name evidence="3" type="ORF">OLX77_02250</name>
</gene>
<keyword evidence="4" id="KW-1185">Reference proteome</keyword>
<dbReference type="Gene3D" id="3.30.420.130">
    <property type="entry name" value="Dinitrogenase iron-molybdenum cofactor biosynthesis domain"/>
    <property type="match status" value="1"/>
</dbReference>
<name>A0A9X4RP85_9BACT</name>
<dbReference type="Pfam" id="PF02579">
    <property type="entry name" value="Nitro_FeMo-Co"/>
    <property type="match status" value="1"/>
</dbReference>
<dbReference type="CDD" id="cd00851">
    <property type="entry name" value="MTH1175"/>
    <property type="match status" value="1"/>
</dbReference>
<dbReference type="RefSeq" id="WP_307631958.1">
    <property type="nucleotide sequence ID" value="NZ_JAPHEH010000001.1"/>
</dbReference>
<feature type="region of interest" description="Disordered" evidence="1">
    <location>
        <begin position="108"/>
        <end position="154"/>
    </location>
</feature>
<comment type="caution">
    <text evidence="3">The sequence shown here is derived from an EMBL/GenBank/DDBJ whole genome shotgun (WGS) entry which is preliminary data.</text>
</comment>
<reference evidence="3" key="1">
    <citation type="journal article" date="2022" name="bioRxiv">
        <title>Thiovibrio frasassiensisgen. nov., sp. nov., an autotrophic, elemental sulfur disproportionating bacterium isolated from sulfidic karst sediment, and proposal of Thiovibrionaceae fam. nov.</title>
        <authorList>
            <person name="Aronson H."/>
            <person name="Thomas C."/>
            <person name="Bhattacharyya M."/>
            <person name="Eckstein S."/>
            <person name="Jensen S."/>
            <person name="Barco R."/>
            <person name="Macalady J."/>
            <person name="Amend J."/>
        </authorList>
    </citation>
    <scope>NUCLEOTIDE SEQUENCE</scope>
    <source>
        <strain evidence="3">RS19-109</strain>
    </source>
</reference>
<protein>
    <submittedName>
        <fullName evidence="3">NifB/NifX family molybdenum-iron cluster-binding protein</fullName>
    </submittedName>
</protein>
<evidence type="ECO:0000313" key="3">
    <source>
        <dbReference type="EMBL" id="MDG4474982.1"/>
    </source>
</evidence>
<proteinExistence type="predicted"/>
<accession>A0A9X4RP85</accession>
<dbReference type="Proteomes" id="UP001154240">
    <property type="component" value="Unassembled WGS sequence"/>
</dbReference>